<proteinExistence type="predicted"/>
<feature type="signal peptide" evidence="1">
    <location>
        <begin position="1"/>
        <end position="19"/>
    </location>
</feature>
<evidence type="ECO:0000256" key="1">
    <source>
        <dbReference type="SAM" id="SignalP"/>
    </source>
</evidence>
<evidence type="ECO:0000313" key="3">
    <source>
        <dbReference type="EMBL" id="WMB27732.1"/>
    </source>
</evidence>
<dbReference type="EMBL" id="CP110509">
    <property type="protein sequence ID" value="WMB27732.1"/>
    <property type="molecule type" value="Genomic_DNA"/>
</dbReference>
<accession>A0ABY9LFP2</accession>
<keyword evidence="4" id="KW-1185">Reference proteome</keyword>
<gene>
    <name evidence="3" type="ORF">N1496_06470</name>
</gene>
<feature type="domain" description="Transglutaminase-like" evidence="2">
    <location>
        <begin position="149"/>
        <end position="255"/>
    </location>
</feature>
<dbReference type="Pfam" id="PF01841">
    <property type="entry name" value="Transglut_core"/>
    <property type="match status" value="1"/>
</dbReference>
<dbReference type="InterPro" id="IPR038765">
    <property type="entry name" value="Papain-like_cys_pep_sf"/>
</dbReference>
<keyword evidence="1" id="KW-0732">Signal</keyword>
<dbReference type="Proteomes" id="UP001238096">
    <property type="component" value="Chromosome"/>
</dbReference>
<dbReference type="SUPFAM" id="SSF54001">
    <property type="entry name" value="Cysteine proteinases"/>
    <property type="match status" value="1"/>
</dbReference>
<dbReference type="PROSITE" id="PS51257">
    <property type="entry name" value="PROKAR_LIPOPROTEIN"/>
    <property type="match status" value="1"/>
</dbReference>
<dbReference type="InterPro" id="IPR052557">
    <property type="entry name" value="CAP/Cytokinesis_protein"/>
</dbReference>
<dbReference type="RefSeq" id="WP_018366359.1">
    <property type="nucleotide sequence ID" value="NZ_CP104407.1"/>
</dbReference>
<evidence type="ECO:0000313" key="4">
    <source>
        <dbReference type="Proteomes" id="UP001238096"/>
    </source>
</evidence>
<name>A0ABY9LFP2_9STRE</name>
<sequence>MKKSYIYFFTVCFSLIALTACTSPMKNASATQNDYSLIGKDRQDTLKIVKDYYYFNQLSNEEKENYLILRKKASQFKDTISLSPASSESIFKTIDAFVMDNPDLYWLTSAPYKIESSSSNVFVEFEVPEDAKETYGRLQDIGNQILAQAPKEDDYQKVLYFYNYIIKNTDYNKEAFDAFKSGDEALVAQNQDIKSVFMDHLSVCNGYAQAFQFLCQKAGIESLYVRGSVTSAQSQEEVRHAWNLVKLKNKFYAVDSTWGDPVFENNLSGHNQEAINYNFLCLPDKILNISHKASSDITYQDHKSLKNVWKYPVCDDDSLLYSKLNGYYADHFDNKILSKLLKNQLEEGKPNPALQMSSEADYKVLSQDIEANSQFYHNLFKAYWPQYTGFSYSTSPETYSISFSQSN</sequence>
<evidence type="ECO:0000259" key="2">
    <source>
        <dbReference type="Pfam" id="PF01841"/>
    </source>
</evidence>
<dbReference type="PANTHER" id="PTHR46333">
    <property type="entry name" value="CYTOKINESIS PROTEIN 3"/>
    <property type="match status" value="1"/>
</dbReference>
<dbReference type="InterPro" id="IPR002931">
    <property type="entry name" value="Transglutaminase-like"/>
</dbReference>
<dbReference type="Gene3D" id="3.10.620.30">
    <property type="match status" value="1"/>
</dbReference>
<protein>
    <submittedName>
        <fullName evidence="3">S-layer protein</fullName>
    </submittedName>
</protein>
<reference evidence="4" key="1">
    <citation type="submission" date="2022-10" db="EMBL/GenBank/DDBJ databases">
        <title>Streptococcus didelphis as causative of fatal infections in opossums (Didelphis albiventris).</title>
        <authorList>
            <person name="Breyer G.M."/>
            <person name="Da Silva M.E.R.J."/>
            <person name="Siqueira F.M."/>
        </authorList>
    </citation>
    <scope>NUCLEOTIDE SEQUENCE [LARGE SCALE GENOMIC DNA]</scope>
    <source>
        <strain evidence="4">LBVP101/21</strain>
    </source>
</reference>
<dbReference type="PANTHER" id="PTHR46333:SF2">
    <property type="entry name" value="CYTOKINESIS PROTEIN 3"/>
    <property type="match status" value="1"/>
</dbReference>
<organism evidence="3 4">
    <name type="scientific">Streptococcus didelphis</name>
    <dbReference type="NCBI Taxonomy" id="102886"/>
    <lineage>
        <taxon>Bacteria</taxon>
        <taxon>Bacillati</taxon>
        <taxon>Bacillota</taxon>
        <taxon>Bacilli</taxon>
        <taxon>Lactobacillales</taxon>
        <taxon>Streptococcaceae</taxon>
        <taxon>Streptococcus</taxon>
    </lineage>
</organism>
<feature type="chain" id="PRO_5045780521" evidence="1">
    <location>
        <begin position="20"/>
        <end position="407"/>
    </location>
</feature>